<dbReference type="GO" id="GO:0004357">
    <property type="term" value="F:glutamate-cysteine ligase activity"/>
    <property type="evidence" value="ECO:0007669"/>
    <property type="project" value="UniProtKB-EC"/>
</dbReference>
<comment type="function">
    <text evidence="4">ATP-dependent carboxylate-amine ligase which exhibits weak glutamate--cysteine ligase activity.</text>
</comment>
<accession>A0A7V3E7U7</accession>
<dbReference type="GO" id="GO:0042398">
    <property type="term" value="P:modified amino acid biosynthetic process"/>
    <property type="evidence" value="ECO:0007669"/>
    <property type="project" value="InterPro"/>
</dbReference>
<dbReference type="InterPro" id="IPR050141">
    <property type="entry name" value="GCL_type2/YbdK_subfam"/>
</dbReference>
<dbReference type="InterPro" id="IPR011793">
    <property type="entry name" value="YbdK"/>
</dbReference>
<dbReference type="HAMAP" id="MF_01609">
    <property type="entry name" value="Glu_cys_ligase_2"/>
    <property type="match status" value="1"/>
</dbReference>
<dbReference type="PANTHER" id="PTHR36510:SF1">
    <property type="entry name" value="GLUTAMATE--CYSTEINE LIGASE 2-RELATED"/>
    <property type="match status" value="1"/>
</dbReference>
<protein>
    <recommendedName>
        <fullName evidence="4">Putative glutamate--cysteine ligase 2</fullName>
        <ecNumber evidence="4">6.3.2.2</ecNumber>
    </recommendedName>
    <alternativeName>
        <fullName evidence="4">Gamma-glutamylcysteine synthetase 2</fullName>
        <shortName evidence="4">GCS 2</shortName>
        <shortName evidence="4">Gamma-GCS 2</shortName>
    </alternativeName>
</protein>
<dbReference type="EMBL" id="DSUJ01000008">
    <property type="protein sequence ID" value="HFI91594.1"/>
    <property type="molecule type" value="Genomic_DNA"/>
</dbReference>
<proteinExistence type="inferred from homology"/>
<dbReference type="NCBIfam" id="TIGR02050">
    <property type="entry name" value="gshA_cyan_rel"/>
    <property type="match status" value="1"/>
</dbReference>
<dbReference type="NCBIfam" id="NF010039">
    <property type="entry name" value="PRK13515.1"/>
    <property type="match status" value="1"/>
</dbReference>
<dbReference type="RefSeq" id="WP_304147577.1">
    <property type="nucleotide sequence ID" value="NZ_JAOAIE010000109.1"/>
</dbReference>
<dbReference type="Pfam" id="PF04107">
    <property type="entry name" value="GCS2"/>
    <property type="match status" value="1"/>
</dbReference>
<dbReference type="SUPFAM" id="SSF55931">
    <property type="entry name" value="Glutamine synthetase/guanido kinase"/>
    <property type="match status" value="1"/>
</dbReference>
<dbReference type="AlphaFoldDB" id="A0A7V3E7U7"/>
<evidence type="ECO:0000256" key="3">
    <source>
        <dbReference type="ARBA" id="ARBA00022840"/>
    </source>
</evidence>
<dbReference type="Gene3D" id="3.30.590.20">
    <property type="match status" value="1"/>
</dbReference>
<dbReference type="PANTHER" id="PTHR36510">
    <property type="entry name" value="GLUTAMATE--CYSTEINE LIGASE 2-RELATED"/>
    <property type="match status" value="1"/>
</dbReference>
<dbReference type="EC" id="6.3.2.2" evidence="4"/>
<comment type="catalytic activity">
    <reaction evidence="4">
        <text>L-cysteine + L-glutamate + ATP = gamma-L-glutamyl-L-cysteine + ADP + phosphate + H(+)</text>
        <dbReference type="Rhea" id="RHEA:13285"/>
        <dbReference type="ChEBI" id="CHEBI:15378"/>
        <dbReference type="ChEBI" id="CHEBI:29985"/>
        <dbReference type="ChEBI" id="CHEBI:30616"/>
        <dbReference type="ChEBI" id="CHEBI:35235"/>
        <dbReference type="ChEBI" id="CHEBI:43474"/>
        <dbReference type="ChEBI" id="CHEBI:58173"/>
        <dbReference type="ChEBI" id="CHEBI:456216"/>
        <dbReference type="EC" id="6.3.2.2"/>
    </reaction>
</comment>
<sequence>MFNPEIFTLGVEEEFQIVDPQTRELKSHIQQILDEGKIILAERVKAEMHQSVVELGTDICRNVDDARSQVTKLRTDLAKLAIRQNLRIAAAGTHPFSHWKDQKITSHPRYQNIIDDFQQVARANLIFGLHVHVGVDSRETAIHIMNAARYFLPHIFALSTNSPFWIGRNTGFRSYRSKVFDRFPRTGIPDFFMSLSEYDNYVNLLIKTNCIDDAKKIWWDIRVHPYFHTLEYRVCDIPMRVDETICLAALIQAITAKLYKLIKQNLGFRLYRRALIAENKWRAARYGIHGKLIDFGKQEEVEFKKLADELLEFIDDVVDDLKCREEAHYLKKILEMGTGADRQLDVFNQSSDLKNVVDYIIEETHIGLDLK</sequence>
<comment type="similarity">
    <text evidence="4">Belongs to the glutamate--cysteine ligase type 2 family. YbdK subfamily.</text>
</comment>
<evidence type="ECO:0000256" key="1">
    <source>
        <dbReference type="ARBA" id="ARBA00022598"/>
    </source>
</evidence>
<evidence type="ECO:0000313" key="5">
    <source>
        <dbReference type="EMBL" id="HFI91594.1"/>
    </source>
</evidence>
<keyword evidence="2 4" id="KW-0547">Nucleotide-binding</keyword>
<organism evidence="5">
    <name type="scientific">Ignavibacterium album</name>
    <dbReference type="NCBI Taxonomy" id="591197"/>
    <lineage>
        <taxon>Bacteria</taxon>
        <taxon>Pseudomonadati</taxon>
        <taxon>Ignavibacteriota</taxon>
        <taxon>Ignavibacteria</taxon>
        <taxon>Ignavibacteriales</taxon>
        <taxon>Ignavibacteriaceae</taxon>
        <taxon>Ignavibacterium</taxon>
    </lineage>
</organism>
<gene>
    <name evidence="5" type="ORF">ENS31_08725</name>
</gene>
<keyword evidence="3 4" id="KW-0067">ATP-binding</keyword>
<dbReference type="GO" id="GO:0005524">
    <property type="term" value="F:ATP binding"/>
    <property type="evidence" value="ECO:0007669"/>
    <property type="project" value="UniProtKB-KW"/>
</dbReference>
<evidence type="ECO:0000256" key="4">
    <source>
        <dbReference type="HAMAP-Rule" id="MF_01609"/>
    </source>
</evidence>
<keyword evidence="1 4" id="KW-0436">Ligase</keyword>
<evidence type="ECO:0000256" key="2">
    <source>
        <dbReference type="ARBA" id="ARBA00022741"/>
    </source>
</evidence>
<reference evidence="5" key="1">
    <citation type="journal article" date="2020" name="mSystems">
        <title>Genome- and Community-Level Interaction Insights into Carbon Utilization and Element Cycling Functions of Hydrothermarchaeota in Hydrothermal Sediment.</title>
        <authorList>
            <person name="Zhou Z."/>
            <person name="Liu Y."/>
            <person name="Xu W."/>
            <person name="Pan J."/>
            <person name="Luo Z.H."/>
            <person name="Li M."/>
        </authorList>
    </citation>
    <scope>NUCLEOTIDE SEQUENCE [LARGE SCALE GENOMIC DNA]</scope>
    <source>
        <strain evidence="5">SpSt-479</strain>
    </source>
</reference>
<name>A0A7V3E7U7_9BACT</name>
<dbReference type="InterPro" id="IPR006336">
    <property type="entry name" value="GCS2"/>
</dbReference>
<dbReference type="InterPro" id="IPR014746">
    <property type="entry name" value="Gln_synth/guanido_kin_cat_dom"/>
</dbReference>
<comment type="caution">
    <text evidence="5">The sequence shown here is derived from an EMBL/GenBank/DDBJ whole genome shotgun (WGS) entry which is preliminary data.</text>
</comment>